<reference evidence="2 3" key="1">
    <citation type="submission" date="2018-01" db="EMBL/GenBank/DDBJ databases">
        <title>Whole genome analyses suggest that Burkholderia sensu lato contains two further novel genera in the rhizoxinica-symbiotica group Mycetohabitans gen. nov., and Trinickia gen. nov.: implications for the evolution of diazotrophy and nodulation in the Burkholderiaceae.</title>
        <authorList>
            <person name="Estrada-de los Santos P."/>
            <person name="Palmer M."/>
            <person name="Chavez-Ramirez B."/>
            <person name="Beukes C."/>
            <person name="Steenkamp E.T."/>
            <person name="Hirsch A.M."/>
            <person name="Manyaka P."/>
            <person name="Maluk M."/>
            <person name="Lafos M."/>
            <person name="Crook M."/>
            <person name="Gross E."/>
            <person name="Simon M.F."/>
            <person name="Bueno dos Reis Junior F."/>
            <person name="Poole P.S."/>
            <person name="Venter S.N."/>
            <person name="James E.K."/>
        </authorList>
    </citation>
    <scope>NUCLEOTIDE SEQUENCE [LARGE SCALE GENOMIC DNA]</scope>
    <source>
        <strain evidence="2 3">GP25-8</strain>
    </source>
</reference>
<accession>A0A2N7WD29</accession>
<evidence type="ECO:0000256" key="1">
    <source>
        <dbReference type="SAM" id="Phobius"/>
    </source>
</evidence>
<dbReference type="AlphaFoldDB" id="A0A2N7WD29"/>
<dbReference type="Proteomes" id="UP000235347">
    <property type="component" value="Unassembled WGS sequence"/>
</dbReference>
<keyword evidence="1" id="KW-0812">Transmembrane</keyword>
<sequence length="144" mass="14789">MTSERFARIVDAYGADPRRWPADERAAACAFAQAHPREAQQWLAAAAAVDAGLAADLVEPASRALQRRIVASAQGAGRAGLRGARPRFWWVPGAALAGAGIAGLAAGAMAMSLLMVTGEHGPAPHESSYFSTGFDATGGEGSVE</sequence>
<feature type="transmembrane region" description="Helical" evidence="1">
    <location>
        <begin position="88"/>
        <end position="116"/>
    </location>
</feature>
<dbReference type="RefSeq" id="WP_102608855.1">
    <property type="nucleotide sequence ID" value="NZ_PNYB01000003.1"/>
</dbReference>
<keyword evidence="3" id="KW-1185">Reference proteome</keyword>
<protein>
    <submittedName>
        <fullName evidence="2">Uncharacterized protein</fullName>
    </submittedName>
</protein>
<gene>
    <name evidence="2" type="ORF">C0Z19_05540</name>
</gene>
<keyword evidence="1" id="KW-1133">Transmembrane helix</keyword>
<dbReference type="EMBL" id="PNYB01000003">
    <property type="protein sequence ID" value="PMS27284.1"/>
    <property type="molecule type" value="Genomic_DNA"/>
</dbReference>
<evidence type="ECO:0000313" key="2">
    <source>
        <dbReference type="EMBL" id="PMS27284.1"/>
    </source>
</evidence>
<organism evidence="2 3">
    <name type="scientific">Trinickia soli</name>
    <dbReference type="NCBI Taxonomy" id="380675"/>
    <lineage>
        <taxon>Bacteria</taxon>
        <taxon>Pseudomonadati</taxon>
        <taxon>Pseudomonadota</taxon>
        <taxon>Betaproteobacteria</taxon>
        <taxon>Burkholderiales</taxon>
        <taxon>Burkholderiaceae</taxon>
        <taxon>Trinickia</taxon>
    </lineage>
</organism>
<proteinExistence type="predicted"/>
<comment type="caution">
    <text evidence="2">The sequence shown here is derived from an EMBL/GenBank/DDBJ whole genome shotgun (WGS) entry which is preliminary data.</text>
</comment>
<keyword evidence="1" id="KW-0472">Membrane</keyword>
<name>A0A2N7WD29_9BURK</name>
<evidence type="ECO:0000313" key="3">
    <source>
        <dbReference type="Proteomes" id="UP000235347"/>
    </source>
</evidence>